<dbReference type="EMBL" id="QEXO01000002">
    <property type="protein sequence ID" value="PWE14394.1"/>
    <property type="molecule type" value="Genomic_DNA"/>
</dbReference>
<protein>
    <submittedName>
        <fullName evidence="2">FRG domain-containing protein</fullName>
    </submittedName>
</protein>
<evidence type="ECO:0000259" key="1">
    <source>
        <dbReference type="SMART" id="SM00901"/>
    </source>
</evidence>
<evidence type="ECO:0000313" key="2">
    <source>
        <dbReference type="EMBL" id="PWE14394.1"/>
    </source>
</evidence>
<comment type="caution">
    <text evidence="2">The sequence shown here is derived from an EMBL/GenBank/DDBJ whole genome shotgun (WGS) entry which is preliminary data.</text>
</comment>
<dbReference type="Proteomes" id="UP000245216">
    <property type="component" value="Unassembled WGS sequence"/>
</dbReference>
<proteinExistence type="predicted"/>
<dbReference type="Pfam" id="PF08867">
    <property type="entry name" value="FRG"/>
    <property type="match status" value="1"/>
</dbReference>
<dbReference type="InterPro" id="IPR014966">
    <property type="entry name" value="FRG-dom"/>
</dbReference>
<gene>
    <name evidence="2" type="ORF">DF183_06595</name>
</gene>
<name>A0A2U2BK47_ALCFA</name>
<dbReference type="RefSeq" id="WP_109088708.1">
    <property type="nucleotide sequence ID" value="NZ_CAXOJJ010000037.1"/>
</dbReference>
<feature type="domain" description="FRG" evidence="1">
    <location>
        <begin position="19"/>
        <end position="123"/>
    </location>
</feature>
<organism evidence="2 3">
    <name type="scientific">Alcaligenes faecalis</name>
    <dbReference type="NCBI Taxonomy" id="511"/>
    <lineage>
        <taxon>Bacteria</taxon>
        <taxon>Pseudomonadati</taxon>
        <taxon>Pseudomonadota</taxon>
        <taxon>Betaproteobacteria</taxon>
        <taxon>Burkholderiales</taxon>
        <taxon>Alcaligenaceae</taxon>
        <taxon>Alcaligenes</taxon>
    </lineage>
</organism>
<sequence length="265" mass="30553">MKLIEILSVDELIKNINTLPNHYIYRGQANSSWSLQSSLERVVGVNWSSDNAQKFECFSLDRFQSKFHLYDTENCQPVSKLAWLAAMQHYGVPTRLIDFSESPYVALYFALEAFDYAANSCFSIYLFDYRAIMERSMQYIKSMDRDFVETRDTIQGRQDEIFDQVVDRFSYDIAWITEPKILNARIDRQAGSFLLSGNKGRKIEDILSSDLYKGVDMQKMIIPFELATGVYSLLRKMNVTGRSLYGDLGGLAKSIRMEVQAYSVD</sequence>
<dbReference type="SMART" id="SM00901">
    <property type="entry name" value="FRG"/>
    <property type="match status" value="1"/>
</dbReference>
<dbReference type="AlphaFoldDB" id="A0A2U2BK47"/>
<accession>A0A2U2BK47</accession>
<reference evidence="2 3" key="1">
    <citation type="submission" date="2018-05" db="EMBL/GenBank/DDBJ databases">
        <title>Genome Sequence of an Efficient Indole-Degrading Bacterium, Alcaligenes sp.YBY.</title>
        <authorList>
            <person name="Yang B."/>
        </authorList>
    </citation>
    <scope>NUCLEOTIDE SEQUENCE [LARGE SCALE GENOMIC DNA]</scope>
    <source>
        <strain evidence="2 3">YBY</strain>
    </source>
</reference>
<evidence type="ECO:0000313" key="3">
    <source>
        <dbReference type="Proteomes" id="UP000245216"/>
    </source>
</evidence>
<reference evidence="2 3" key="2">
    <citation type="submission" date="2018-05" db="EMBL/GenBank/DDBJ databases">
        <authorList>
            <person name="Lanie J.A."/>
            <person name="Ng W.-L."/>
            <person name="Kazmierczak K.M."/>
            <person name="Andrzejewski T.M."/>
            <person name="Davidsen T.M."/>
            <person name="Wayne K.J."/>
            <person name="Tettelin H."/>
            <person name="Glass J.I."/>
            <person name="Rusch D."/>
            <person name="Podicherti R."/>
            <person name="Tsui H.-C.T."/>
            <person name="Winkler M.E."/>
        </authorList>
    </citation>
    <scope>NUCLEOTIDE SEQUENCE [LARGE SCALE GENOMIC DNA]</scope>
    <source>
        <strain evidence="2 3">YBY</strain>
    </source>
</reference>